<gene>
    <name evidence="12" type="ORF">CLV63_13025</name>
</gene>
<keyword evidence="6 12" id="KW-0418">Kinase</keyword>
<dbReference type="InterPro" id="IPR003594">
    <property type="entry name" value="HATPase_dom"/>
</dbReference>
<evidence type="ECO:0000256" key="9">
    <source>
        <dbReference type="SAM" id="Phobius"/>
    </source>
</evidence>
<dbReference type="Gene3D" id="1.20.5.1930">
    <property type="match status" value="1"/>
</dbReference>
<feature type="transmembrane region" description="Helical" evidence="9">
    <location>
        <begin position="12"/>
        <end position="33"/>
    </location>
</feature>
<evidence type="ECO:0000313" key="13">
    <source>
        <dbReference type="Proteomes" id="UP000240542"/>
    </source>
</evidence>
<reference evidence="12 13" key="1">
    <citation type="submission" date="2018-03" db="EMBL/GenBank/DDBJ databases">
        <title>Genomic Encyclopedia of Archaeal and Bacterial Type Strains, Phase II (KMG-II): from individual species to whole genera.</title>
        <authorList>
            <person name="Goeker M."/>
        </authorList>
    </citation>
    <scope>NUCLEOTIDE SEQUENCE [LARGE SCALE GENOMIC DNA]</scope>
    <source>
        <strain evidence="12 13">DSM 45312</strain>
    </source>
</reference>
<feature type="transmembrane region" description="Helical" evidence="9">
    <location>
        <begin position="144"/>
        <end position="163"/>
    </location>
</feature>
<name>A0A2P8CSW9_9ACTN</name>
<organism evidence="12 13">
    <name type="scientific">Murinocardiopsis flavida</name>
    <dbReference type="NCBI Taxonomy" id="645275"/>
    <lineage>
        <taxon>Bacteria</taxon>
        <taxon>Bacillati</taxon>
        <taxon>Actinomycetota</taxon>
        <taxon>Actinomycetes</taxon>
        <taxon>Streptosporangiales</taxon>
        <taxon>Nocardiopsidaceae</taxon>
        <taxon>Murinocardiopsis</taxon>
    </lineage>
</organism>
<protein>
    <recommendedName>
        <fullName evidence="2">histidine kinase</fullName>
        <ecNumber evidence="2">2.7.13.3</ecNumber>
    </recommendedName>
</protein>
<feature type="transmembrane region" description="Helical" evidence="9">
    <location>
        <begin position="39"/>
        <end position="56"/>
    </location>
</feature>
<evidence type="ECO:0000256" key="7">
    <source>
        <dbReference type="ARBA" id="ARBA00022840"/>
    </source>
</evidence>
<evidence type="ECO:0000256" key="3">
    <source>
        <dbReference type="ARBA" id="ARBA00022553"/>
    </source>
</evidence>
<dbReference type="GO" id="GO:0000155">
    <property type="term" value="F:phosphorelay sensor kinase activity"/>
    <property type="evidence" value="ECO:0007669"/>
    <property type="project" value="InterPro"/>
</dbReference>
<dbReference type="CDD" id="cd16917">
    <property type="entry name" value="HATPase_UhpB-NarQ-NarX-like"/>
    <property type="match status" value="1"/>
</dbReference>
<evidence type="ECO:0000256" key="1">
    <source>
        <dbReference type="ARBA" id="ARBA00000085"/>
    </source>
</evidence>
<keyword evidence="9" id="KW-0472">Membrane</keyword>
<evidence type="ECO:0000259" key="11">
    <source>
        <dbReference type="Pfam" id="PF07730"/>
    </source>
</evidence>
<dbReference type="Pfam" id="PF07730">
    <property type="entry name" value="HisKA_3"/>
    <property type="match status" value="1"/>
</dbReference>
<evidence type="ECO:0000256" key="6">
    <source>
        <dbReference type="ARBA" id="ARBA00022777"/>
    </source>
</evidence>
<evidence type="ECO:0000259" key="10">
    <source>
        <dbReference type="Pfam" id="PF02518"/>
    </source>
</evidence>
<keyword evidence="9" id="KW-1133">Transmembrane helix</keyword>
<keyword evidence="5" id="KW-0547">Nucleotide-binding</keyword>
<evidence type="ECO:0000256" key="4">
    <source>
        <dbReference type="ARBA" id="ARBA00022679"/>
    </source>
</evidence>
<dbReference type="EMBL" id="PYGA01000030">
    <property type="protein sequence ID" value="PSK88063.1"/>
    <property type="molecule type" value="Genomic_DNA"/>
</dbReference>
<dbReference type="GO" id="GO:0046983">
    <property type="term" value="F:protein dimerization activity"/>
    <property type="evidence" value="ECO:0007669"/>
    <property type="project" value="InterPro"/>
</dbReference>
<keyword evidence="9" id="KW-0812">Transmembrane</keyword>
<dbReference type="RefSeq" id="WP_211301529.1">
    <property type="nucleotide sequence ID" value="NZ_PYGA01000030.1"/>
</dbReference>
<dbReference type="EC" id="2.7.13.3" evidence="2"/>
<dbReference type="Gene3D" id="3.30.565.10">
    <property type="entry name" value="Histidine kinase-like ATPase, C-terminal domain"/>
    <property type="match status" value="1"/>
</dbReference>
<dbReference type="Pfam" id="PF02518">
    <property type="entry name" value="HATPase_c"/>
    <property type="match status" value="1"/>
</dbReference>
<feature type="transmembrane region" description="Helical" evidence="9">
    <location>
        <begin position="120"/>
        <end position="138"/>
    </location>
</feature>
<keyword evidence="3" id="KW-0597">Phosphoprotein</keyword>
<dbReference type="PANTHER" id="PTHR24421">
    <property type="entry name" value="NITRATE/NITRITE SENSOR PROTEIN NARX-RELATED"/>
    <property type="match status" value="1"/>
</dbReference>
<dbReference type="InterPro" id="IPR011712">
    <property type="entry name" value="Sig_transdc_His_kin_sub3_dim/P"/>
</dbReference>
<dbReference type="InterPro" id="IPR036890">
    <property type="entry name" value="HATPase_C_sf"/>
</dbReference>
<feature type="transmembrane region" description="Helical" evidence="9">
    <location>
        <begin position="63"/>
        <end position="82"/>
    </location>
</feature>
<feature type="domain" description="Signal transduction histidine kinase subgroup 3 dimerisation and phosphoacceptor" evidence="11">
    <location>
        <begin position="193"/>
        <end position="255"/>
    </location>
</feature>
<keyword evidence="13" id="KW-1185">Reference proteome</keyword>
<evidence type="ECO:0000256" key="5">
    <source>
        <dbReference type="ARBA" id="ARBA00022741"/>
    </source>
</evidence>
<evidence type="ECO:0000256" key="8">
    <source>
        <dbReference type="ARBA" id="ARBA00023012"/>
    </source>
</evidence>
<dbReference type="GO" id="GO:0005524">
    <property type="term" value="F:ATP binding"/>
    <property type="evidence" value="ECO:0007669"/>
    <property type="project" value="UniProtKB-KW"/>
</dbReference>
<dbReference type="GO" id="GO:0016020">
    <property type="term" value="C:membrane"/>
    <property type="evidence" value="ECO:0007669"/>
    <property type="project" value="InterPro"/>
</dbReference>
<evidence type="ECO:0000256" key="2">
    <source>
        <dbReference type="ARBA" id="ARBA00012438"/>
    </source>
</evidence>
<accession>A0A2P8CSW9</accession>
<keyword evidence="7" id="KW-0067">ATP-binding</keyword>
<dbReference type="Proteomes" id="UP000240542">
    <property type="component" value="Unassembled WGS sequence"/>
</dbReference>
<evidence type="ECO:0000313" key="12">
    <source>
        <dbReference type="EMBL" id="PSK88063.1"/>
    </source>
</evidence>
<comment type="caution">
    <text evidence="12">The sequence shown here is derived from an EMBL/GenBank/DDBJ whole genome shotgun (WGS) entry which is preliminary data.</text>
</comment>
<keyword evidence="4" id="KW-0808">Transferase</keyword>
<sequence>MRRIDAARLRATAVDVLIVGAAAVAGFAAAGPGGVVEPYGGAAGAGLAAAALPLALRRRFPVGVAWVSAAALAAIVVVEAAAPGGLVRSGAGALMFLGLLPAAPFAAYSAGAFAGGGRAVWPPLAALAVLPLAAAGTAQVFEAGVASALTVVGAAAGGLYAGARRRLLAALLDRAERAERERFLRAEQARGEERARIAAEIHDVVTHRVSLMVLQAGALGLTSGEAATRDAAEGLRATGCQALEELRDVVGVLRGAEPPDGGAAAADGPAPPPVPPLSELVAASEAAGLPVAFDEVGAPDLAAPVIGRTVYRIVQEALTNAHKHAPGADTRVRVRYRPDGVRVDVSTTASARGGDPALARTGGGTGLLGLRRRVELVGGVLRAGPAGDGGFRVDAALPADVPAAAGPEGAR</sequence>
<keyword evidence="8" id="KW-0902">Two-component regulatory system</keyword>
<comment type="catalytic activity">
    <reaction evidence="1">
        <text>ATP + protein L-histidine = ADP + protein N-phospho-L-histidine.</text>
        <dbReference type="EC" id="2.7.13.3"/>
    </reaction>
</comment>
<dbReference type="AlphaFoldDB" id="A0A2P8CSW9"/>
<dbReference type="PANTHER" id="PTHR24421:SF10">
    <property type="entry name" value="NITRATE_NITRITE SENSOR PROTEIN NARQ"/>
    <property type="match status" value="1"/>
</dbReference>
<proteinExistence type="predicted"/>
<dbReference type="InterPro" id="IPR050482">
    <property type="entry name" value="Sensor_HK_TwoCompSys"/>
</dbReference>
<dbReference type="SUPFAM" id="SSF55874">
    <property type="entry name" value="ATPase domain of HSP90 chaperone/DNA topoisomerase II/histidine kinase"/>
    <property type="match status" value="1"/>
</dbReference>
<feature type="domain" description="Histidine kinase/HSP90-like ATPase" evidence="10">
    <location>
        <begin position="309"/>
        <end position="399"/>
    </location>
</feature>
<feature type="transmembrane region" description="Helical" evidence="9">
    <location>
        <begin position="94"/>
        <end position="113"/>
    </location>
</feature>